<dbReference type="EMBL" id="CATOUU010000635">
    <property type="protein sequence ID" value="CAI9936323.1"/>
    <property type="molecule type" value="Genomic_DNA"/>
</dbReference>
<reference evidence="2 3" key="2">
    <citation type="submission" date="2024-07" db="EMBL/GenBank/DDBJ databases">
        <authorList>
            <person name="Akdeniz Z."/>
        </authorList>
    </citation>
    <scope>NUCLEOTIDE SEQUENCE [LARGE SCALE GENOMIC DNA]</scope>
</reference>
<keyword evidence="3" id="KW-1185">Reference proteome</keyword>
<evidence type="ECO:0000313" key="1">
    <source>
        <dbReference type="EMBL" id="CAI9936323.1"/>
    </source>
</evidence>
<evidence type="ECO:0000313" key="2">
    <source>
        <dbReference type="EMBL" id="CAL6067311.1"/>
    </source>
</evidence>
<dbReference type="EMBL" id="CAXDID020000267">
    <property type="protein sequence ID" value="CAL6067311.1"/>
    <property type="molecule type" value="Genomic_DNA"/>
</dbReference>
<sequence length="192" mass="22528">MRQPINDILQHIQKALTHKPYFESPRLSLQNDNFCSGLVTKIFVVERRLSMIPFDVCLISHSTIVCETTRKKAFMIEFCEQFPILVHDVTDVWSFQPKTKWFYGGYKYKRQYKGATLPVVSYSVQYVAKLFQCSADMRGEYILSGNNCHVVQENVRHTLGLAAQTNLHYGTYLKDLEIEFKPLEEMKPYYYM</sequence>
<protein>
    <submittedName>
        <fullName evidence="1">Uncharacterized protein</fullName>
    </submittedName>
</protein>
<gene>
    <name evidence="1" type="ORF">HINF_LOCUS23968</name>
    <name evidence="2" type="ORF">HINF_LOCUS52962</name>
</gene>
<comment type="caution">
    <text evidence="1">The sequence shown here is derived from an EMBL/GenBank/DDBJ whole genome shotgun (WGS) entry which is preliminary data.</text>
</comment>
<evidence type="ECO:0000313" key="3">
    <source>
        <dbReference type="Proteomes" id="UP001642409"/>
    </source>
</evidence>
<name>A0AA86PD01_9EUKA</name>
<reference evidence="1" key="1">
    <citation type="submission" date="2023-06" db="EMBL/GenBank/DDBJ databases">
        <authorList>
            <person name="Kurt Z."/>
        </authorList>
    </citation>
    <scope>NUCLEOTIDE SEQUENCE</scope>
</reference>
<accession>A0AA86PD01</accession>
<dbReference type="Proteomes" id="UP001642409">
    <property type="component" value="Unassembled WGS sequence"/>
</dbReference>
<dbReference type="AlphaFoldDB" id="A0AA86PD01"/>
<proteinExistence type="predicted"/>
<organism evidence="1">
    <name type="scientific">Hexamita inflata</name>
    <dbReference type="NCBI Taxonomy" id="28002"/>
    <lineage>
        <taxon>Eukaryota</taxon>
        <taxon>Metamonada</taxon>
        <taxon>Diplomonadida</taxon>
        <taxon>Hexamitidae</taxon>
        <taxon>Hexamitinae</taxon>
        <taxon>Hexamita</taxon>
    </lineage>
</organism>